<evidence type="ECO:0000256" key="5">
    <source>
        <dbReference type="ARBA" id="ARBA00023136"/>
    </source>
</evidence>
<evidence type="ECO:0000256" key="3">
    <source>
        <dbReference type="ARBA" id="ARBA00022692"/>
    </source>
</evidence>
<evidence type="ECO:0000256" key="1">
    <source>
        <dbReference type="ARBA" id="ARBA00004141"/>
    </source>
</evidence>
<feature type="transmembrane region" description="Helical" evidence="6">
    <location>
        <begin position="113"/>
        <end position="133"/>
    </location>
</feature>
<comment type="subcellular location">
    <subcellularLocation>
        <location evidence="1">Membrane</location>
        <topology evidence="1">Multi-pass membrane protein</topology>
    </subcellularLocation>
</comment>
<keyword evidence="8" id="KW-1185">Reference proteome</keyword>
<proteinExistence type="inferred from homology"/>
<feature type="transmembrane region" description="Helical" evidence="6">
    <location>
        <begin position="219"/>
        <end position="243"/>
    </location>
</feature>
<keyword evidence="5 6" id="KW-0472">Membrane</keyword>
<dbReference type="GO" id="GO:0016020">
    <property type="term" value="C:membrane"/>
    <property type="evidence" value="ECO:0007669"/>
    <property type="project" value="UniProtKB-SubCell"/>
</dbReference>
<evidence type="ECO:0008006" key="9">
    <source>
        <dbReference type="Google" id="ProtNLM"/>
    </source>
</evidence>
<evidence type="ECO:0000313" key="8">
    <source>
        <dbReference type="Proteomes" id="UP000250266"/>
    </source>
</evidence>
<name>A0A8E2JKF4_9PEZI</name>
<dbReference type="PANTHER" id="PTHR42038">
    <property type="match status" value="1"/>
</dbReference>
<evidence type="ECO:0000313" key="7">
    <source>
        <dbReference type="EMBL" id="OCK85682.1"/>
    </source>
</evidence>
<feature type="transmembrane region" description="Helical" evidence="6">
    <location>
        <begin position="156"/>
        <end position="178"/>
    </location>
</feature>
<accession>A0A8E2JKF4</accession>
<dbReference type="PANTHER" id="PTHR42038:SF2">
    <property type="entry name" value="TERPENE CYCLASE AUSL"/>
    <property type="match status" value="1"/>
</dbReference>
<dbReference type="EMBL" id="KV744815">
    <property type="protein sequence ID" value="OCK85682.1"/>
    <property type="molecule type" value="Genomic_DNA"/>
</dbReference>
<feature type="transmembrane region" description="Helical" evidence="6">
    <location>
        <begin position="190"/>
        <end position="207"/>
    </location>
</feature>
<evidence type="ECO:0000256" key="2">
    <source>
        <dbReference type="ARBA" id="ARBA00006757"/>
    </source>
</evidence>
<comment type="similarity">
    <text evidence="2">Belongs to the paxB family.</text>
</comment>
<sequence length="271" mass="30975">MGSNDIPPPHVPSYYLPISNALMKAGGVFWTIAYILYVRSSFRTQSYGMPLLSMALNFAWEVIYALVVCETFLERLIFSIWLLIDFGLVYSLVVWGVHEWAHSPFVAKHLGKIWAGMVVGAIVGHWSFAKWWIENDIGQKEGKIYQGRVGPDTTELGWWSAVLVQAYLSAASLAMLVVRGHSGGTGWGIWLTRTLGTIIGLLLYYGWGWYHWREAHAYFINPFAIFLWMTGLVSDLVYPFVLWQVRKTEKVLPNGRRVRGDDFFQDTKKDK</sequence>
<dbReference type="Proteomes" id="UP000250266">
    <property type="component" value="Unassembled WGS sequence"/>
</dbReference>
<dbReference type="GO" id="GO:0016829">
    <property type="term" value="F:lyase activity"/>
    <property type="evidence" value="ECO:0007669"/>
    <property type="project" value="InterPro"/>
</dbReference>
<protein>
    <recommendedName>
        <fullName evidence="9">Integral membrane protein</fullName>
    </recommendedName>
</protein>
<evidence type="ECO:0000256" key="6">
    <source>
        <dbReference type="SAM" id="Phobius"/>
    </source>
</evidence>
<feature type="transmembrane region" description="Helical" evidence="6">
    <location>
        <begin position="14"/>
        <end position="37"/>
    </location>
</feature>
<dbReference type="Pfam" id="PF25129">
    <property type="entry name" value="Pyr4-TMTC"/>
    <property type="match status" value="1"/>
</dbReference>
<feature type="transmembrane region" description="Helical" evidence="6">
    <location>
        <begin position="80"/>
        <end position="101"/>
    </location>
</feature>
<organism evidence="7 8">
    <name type="scientific">Lepidopterella palustris CBS 459.81</name>
    <dbReference type="NCBI Taxonomy" id="1314670"/>
    <lineage>
        <taxon>Eukaryota</taxon>
        <taxon>Fungi</taxon>
        <taxon>Dikarya</taxon>
        <taxon>Ascomycota</taxon>
        <taxon>Pezizomycotina</taxon>
        <taxon>Dothideomycetes</taxon>
        <taxon>Pleosporomycetidae</taxon>
        <taxon>Mytilinidiales</taxon>
        <taxon>Argynnaceae</taxon>
        <taxon>Lepidopterella</taxon>
    </lineage>
</organism>
<keyword evidence="4 6" id="KW-1133">Transmembrane helix</keyword>
<dbReference type="AlphaFoldDB" id="A0A8E2JKF4"/>
<dbReference type="InterPro" id="IPR039020">
    <property type="entry name" value="PaxB-like"/>
</dbReference>
<dbReference type="OrthoDB" id="5294024at2759"/>
<reference evidence="7 8" key="1">
    <citation type="journal article" date="2016" name="Nat. Commun.">
        <title>Ectomycorrhizal ecology is imprinted in the genome of the dominant symbiotic fungus Cenococcum geophilum.</title>
        <authorList>
            <consortium name="DOE Joint Genome Institute"/>
            <person name="Peter M."/>
            <person name="Kohler A."/>
            <person name="Ohm R.A."/>
            <person name="Kuo A."/>
            <person name="Krutzmann J."/>
            <person name="Morin E."/>
            <person name="Arend M."/>
            <person name="Barry K.W."/>
            <person name="Binder M."/>
            <person name="Choi C."/>
            <person name="Clum A."/>
            <person name="Copeland A."/>
            <person name="Grisel N."/>
            <person name="Haridas S."/>
            <person name="Kipfer T."/>
            <person name="LaButti K."/>
            <person name="Lindquist E."/>
            <person name="Lipzen A."/>
            <person name="Maire R."/>
            <person name="Meier B."/>
            <person name="Mihaltcheva S."/>
            <person name="Molinier V."/>
            <person name="Murat C."/>
            <person name="Poggeler S."/>
            <person name="Quandt C.A."/>
            <person name="Sperisen C."/>
            <person name="Tritt A."/>
            <person name="Tisserant E."/>
            <person name="Crous P.W."/>
            <person name="Henrissat B."/>
            <person name="Nehls U."/>
            <person name="Egli S."/>
            <person name="Spatafora J.W."/>
            <person name="Grigoriev I.V."/>
            <person name="Martin F.M."/>
        </authorList>
    </citation>
    <scope>NUCLEOTIDE SEQUENCE [LARGE SCALE GENOMIC DNA]</scope>
    <source>
        <strain evidence="7 8">CBS 459.81</strain>
    </source>
</reference>
<evidence type="ECO:0000256" key="4">
    <source>
        <dbReference type="ARBA" id="ARBA00022989"/>
    </source>
</evidence>
<gene>
    <name evidence="7" type="ORF">K432DRAFT_286366</name>
</gene>
<keyword evidence="3 6" id="KW-0812">Transmembrane</keyword>